<dbReference type="Proteomes" id="UP000028705">
    <property type="component" value="Unassembled WGS sequence"/>
</dbReference>
<accession>A0A086A9V2</accession>
<evidence type="ECO:0000313" key="3">
    <source>
        <dbReference type="Proteomes" id="UP000028705"/>
    </source>
</evidence>
<feature type="transmembrane region" description="Helical" evidence="1">
    <location>
        <begin position="55"/>
        <end position="72"/>
    </location>
</feature>
<gene>
    <name evidence="2" type="ORF">IW15_06650</name>
</gene>
<sequence length="77" mass="9000">MNFYFRFLLAFSFLRLFQLMKLMSNKGNRQTGTISNGLNPFSMVRKRSAQKRRTSVHISIMVITFNVFSFFMSSSSV</sequence>
<keyword evidence="1" id="KW-0472">Membrane</keyword>
<name>A0A086A9V2_9FLAO</name>
<dbReference type="AlphaFoldDB" id="A0A086A9V2"/>
<dbReference type="EMBL" id="JPRH01000002">
    <property type="protein sequence ID" value="KFF13466.1"/>
    <property type="molecule type" value="Genomic_DNA"/>
</dbReference>
<keyword evidence="3" id="KW-1185">Reference proteome</keyword>
<evidence type="ECO:0000256" key="1">
    <source>
        <dbReference type="SAM" id="Phobius"/>
    </source>
</evidence>
<reference evidence="2 3" key="1">
    <citation type="submission" date="2014-07" db="EMBL/GenBank/DDBJ databases">
        <title>Genome of Chryseobacterium soli DSM 19298.</title>
        <authorList>
            <person name="Stropko S.J."/>
            <person name="Pipes S.E."/>
            <person name="Newman J."/>
        </authorList>
    </citation>
    <scope>NUCLEOTIDE SEQUENCE [LARGE SCALE GENOMIC DNA]</scope>
    <source>
        <strain evidence="2 3">DSM 19298</strain>
    </source>
</reference>
<keyword evidence="1" id="KW-0812">Transmembrane</keyword>
<protein>
    <submittedName>
        <fullName evidence="2">Uncharacterized protein</fullName>
    </submittedName>
</protein>
<evidence type="ECO:0000313" key="2">
    <source>
        <dbReference type="EMBL" id="KFF13466.1"/>
    </source>
</evidence>
<proteinExistence type="predicted"/>
<keyword evidence="1" id="KW-1133">Transmembrane helix</keyword>
<organism evidence="2 3">
    <name type="scientific">Chryseobacterium soli</name>
    <dbReference type="NCBI Taxonomy" id="445961"/>
    <lineage>
        <taxon>Bacteria</taxon>
        <taxon>Pseudomonadati</taxon>
        <taxon>Bacteroidota</taxon>
        <taxon>Flavobacteriia</taxon>
        <taxon>Flavobacteriales</taxon>
        <taxon>Weeksellaceae</taxon>
        <taxon>Chryseobacterium group</taxon>
        <taxon>Chryseobacterium</taxon>
    </lineage>
</organism>
<comment type="caution">
    <text evidence="2">The sequence shown here is derived from an EMBL/GenBank/DDBJ whole genome shotgun (WGS) entry which is preliminary data.</text>
</comment>